<name>A0ACD4NMA2_9HYPH</name>
<reference evidence="1" key="1">
    <citation type="submission" date="2022-11" db="EMBL/GenBank/DDBJ databases">
        <title>beta-Carotene-producing bacterium, Jeongeuplla avenae sp. nov., alleviates the salt stress of Arabidopsis seedlings.</title>
        <authorList>
            <person name="Jiang L."/>
            <person name="Lee J."/>
        </authorList>
    </citation>
    <scope>NUCLEOTIDE SEQUENCE</scope>
    <source>
        <strain evidence="1">DY_R2A_6</strain>
    </source>
</reference>
<organism evidence="1 2">
    <name type="scientific">Antarcticirhabdus aurantiaca</name>
    <dbReference type="NCBI Taxonomy" id="2606717"/>
    <lineage>
        <taxon>Bacteria</taxon>
        <taxon>Pseudomonadati</taxon>
        <taxon>Pseudomonadota</taxon>
        <taxon>Alphaproteobacteria</taxon>
        <taxon>Hyphomicrobiales</taxon>
        <taxon>Aurantimonadaceae</taxon>
        <taxon>Antarcticirhabdus</taxon>
    </lineage>
</organism>
<keyword evidence="2" id="KW-1185">Reference proteome</keyword>
<evidence type="ECO:0000313" key="1">
    <source>
        <dbReference type="EMBL" id="WAJ27827.1"/>
    </source>
</evidence>
<accession>A0ACD4NMA2</accession>
<dbReference type="Proteomes" id="UP001163223">
    <property type="component" value="Chromosome"/>
</dbReference>
<evidence type="ECO:0000313" key="2">
    <source>
        <dbReference type="Proteomes" id="UP001163223"/>
    </source>
</evidence>
<dbReference type="EMBL" id="CP113520">
    <property type="protein sequence ID" value="WAJ27827.1"/>
    <property type="molecule type" value="Genomic_DNA"/>
</dbReference>
<proteinExistence type="predicted"/>
<gene>
    <name evidence="1" type="primary">gspG</name>
    <name evidence="1" type="ORF">OXU80_23770</name>
</gene>
<sequence>MTGYATNGAATGASKAPGRASEGETEAGFTLVELLVVLAIIALVATLVGPRVLGYVGAAKADTASVQVRNISSALELYFLDTGSYPDPVAGLSALVENRGAPNWNGPYLKNASGLADPWGRAYAYESTGVTYRVTSLGRDGQPGGEGEDADIASAN</sequence>
<protein>
    <submittedName>
        <fullName evidence="1">Type II secretion system major pseudopilin GspG</fullName>
    </submittedName>
</protein>